<organism evidence="4 5">
    <name type="scientific">Devosia neptuniae</name>
    <dbReference type="NCBI Taxonomy" id="191302"/>
    <lineage>
        <taxon>Bacteria</taxon>
        <taxon>Pseudomonadati</taxon>
        <taxon>Pseudomonadota</taxon>
        <taxon>Alphaproteobacteria</taxon>
        <taxon>Hyphomicrobiales</taxon>
        <taxon>Devosiaceae</taxon>
        <taxon>Devosia</taxon>
    </lineage>
</organism>
<dbReference type="PANTHER" id="PTHR44227">
    <property type="match status" value="1"/>
</dbReference>
<proteinExistence type="predicted"/>
<dbReference type="InterPro" id="IPR052346">
    <property type="entry name" value="O-mannosyl-transferase_TMTC"/>
</dbReference>
<dbReference type="PANTHER" id="PTHR44227:SF3">
    <property type="entry name" value="PROTEIN O-MANNOSYL-TRANSFERASE TMTC4"/>
    <property type="match status" value="1"/>
</dbReference>
<keyword evidence="1" id="KW-0677">Repeat</keyword>
<dbReference type="Pfam" id="PF13432">
    <property type="entry name" value="TPR_16"/>
    <property type="match status" value="1"/>
</dbReference>
<dbReference type="InterPro" id="IPR014596">
    <property type="entry name" value="UCP035836"/>
</dbReference>
<evidence type="ECO:0000256" key="2">
    <source>
        <dbReference type="ARBA" id="ARBA00022803"/>
    </source>
</evidence>
<keyword evidence="2" id="KW-0802">TPR repeat</keyword>
<dbReference type="Proteomes" id="UP001061862">
    <property type="component" value="Chromosome"/>
</dbReference>
<dbReference type="Gene3D" id="1.25.40.10">
    <property type="entry name" value="Tetratricopeptide repeat domain"/>
    <property type="match status" value="1"/>
</dbReference>
<sequence>MSSLSPLFKPLRIVLLAGAAMVAISACAATRPPTSALGYAAGQPQLGIAELTTRYRANPKDKGTIITYSAALRAAGQSGQAVAVLEQGVGTYPNDPDIAVAYAKALTADGRFEQSLGVLDRVIRPDAPDWNALLVKGAAMDQLGRNAEARQVYGQALVMAPGEASIEANLGLSYAMTNELGAAEQHLRRAVQMPGATSKIRQNLALIVGLQGRFDEARKLYAAELPPDQVESNMAYVRSMLTQQNRWDAVAKS</sequence>
<feature type="chain" id="PRO_5046565343" evidence="3">
    <location>
        <begin position="29"/>
        <end position="253"/>
    </location>
</feature>
<reference evidence="4 5" key="1">
    <citation type="submission" date="2022-09" db="EMBL/GenBank/DDBJ databases">
        <title>Interaction between co-microsymbionts with complementary sets of symbiotic genes in legume-rhizobium systems.</title>
        <authorList>
            <person name="Safronova V."/>
            <person name="Sazanova A."/>
            <person name="Afonin A."/>
            <person name="Chirak E."/>
        </authorList>
    </citation>
    <scope>NUCLEOTIDE SEQUENCE [LARGE SCALE GENOMIC DNA]</scope>
    <source>
        <strain evidence="4 5">A18/4-1</strain>
    </source>
</reference>
<feature type="signal peptide" evidence="3">
    <location>
        <begin position="1"/>
        <end position="28"/>
    </location>
</feature>
<dbReference type="InterPro" id="IPR011990">
    <property type="entry name" value="TPR-like_helical_dom_sf"/>
</dbReference>
<keyword evidence="5" id="KW-1185">Reference proteome</keyword>
<dbReference type="EMBL" id="CP104965">
    <property type="protein sequence ID" value="UXN70759.1"/>
    <property type="molecule type" value="Genomic_DNA"/>
</dbReference>
<name>A0ABY6CEU2_9HYPH</name>
<dbReference type="SUPFAM" id="SSF48452">
    <property type="entry name" value="TPR-like"/>
    <property type="match status" value="1"/>
</dbReference>
<dbReference type="PIRSF" id="PIRSF035836">
    <property type="entry name" value="UCP035836"/>
    <property type="match status" value="1"/>
</dbReference>
<evidence type="ECO:0000256" key="3">
    <source>
        <dbReference type="SAM" id="SignalP"/>
    </source>
</evidence>
<dbReference type="Pfam" id="PF14559">
    <property type="entry name" value="TPR_19"/>
    <property type="match status" value="1"/>
</dbReference>
<evidence type="ECO:0000313" key="4">
    <source>
        <dbReference type="EMBL" id="UXN70759.1"/>
    </source>
</evidence>
<evidence type="ECO:0000256" key="1">
    <source>
        <dbReference type="ARBA" id="ARBA00022737"/>
    </source>
</evidence>
<evidence type="ECO:0000313" key="5">
    <source>
        <dbReference type="Proteomes" id="UP001061862"/>
    </source>
</evidence>
<keyword evidence="3" id="KW-0732">Signal</keyword>
<gene>
    <name evidence="4" type="ORF">N8A98_06115</name>
</gene>
<accession>A0ABY6CEU2</accession>
<dbReference type="RefSeq" id="WP_262169967.1">
    <property type="nucleotide sequence ID" value="NZ_CP104965.1"/>
</dbReference>
<protein>
    <submittedName>
        <fullName evidence="4">Tetratricopeptide repeat protein</fullName>
    </submittedName>
</protein>